<evidence type="ECO:0000313" key="3">
    <source>
        <dbReference type="Proteomes" id="UP000234328"/>
    </source>
</evidence>
<evidence type="ECO:0000313" key="2">
    <source>
        <dbReference type="EMBL" id="PLC52145.1"/>
    </source>
</evidence>
<reference evidence="2 3" key="1">
    <citation type="submission" date="2017-10" db="EMBL/GenBank/DDBJ databases">
        <title>Two draft genome sequences of Pusillimonas sp. strains isolated from a nitrate- and radionuclide-contaminated groundwater in Russia.</title>
        <authorList>
            <person name="Grouzdev D.S."/>
            <person name="Tourova T.P."/>
            <person name="Goeva M.A."/>
            <person name="Babich T.L."/>
            <person name="Sokolova D.S."/>
            <person name="Abdullin R."/>
            <person name="Poltaraus A.B."/>
            <person name="Toshchakov S.V."/>
            <person name="Nazina T.N."/>
        </authorList>
    </citation>
    <scope>NUCLEOTIDE SEQUENCE [LARGE SCALE GENOMIC DNA]</scope>
    <source>
        <strain evidence="2 3">JR1/69-2-13</strain>
    </source>
</reference>
<gene>
    <name evidence="2" type="ORF">CR155_19775</name>
</gene>
<evidence type="ECO:0000259" key="1">
    <source>
        <dbReference type="Pfam" id="PF03446"/>
    </source>
</evidence>
<comment type="caution">
    <text evidence="2">The sequence shown here is derived from an EMBL/GenBank/DDBJ whole genome shotgun (WGS) entry which is preliminary data.</text>
</comment>
<dbReference type="Pfam" id="PF03446">
    <property type="entry name" value="NAD_binding_2"/>
    <property type="match status" value="1"/>
</dbReference>
<dbReference type="Proteomes" id="UP000234328">
    <property type="component" value="Unassembled WGS sequence"/>
</dbReference>
<accession>A0A2N4UAV3</accession>
<name>A0A2N4UAV3_9BURK</name>
<organism evidence="2 3">
    <name type="scientific">Pollutimonas nitritireducens</name>
    <dbReference type="NCBI Taxonomy" id="2045209"/>
    <lineage>
        <taxon>Bacteria</taxon>
        <taxon>Pseudomonadati</taxon>
        <taxon>Pseudomonadota</taxon>
        <taxon>Betaproteobacteria</taxon>
        <taxon>Burkholderiales</taxon>
        <taxon>Alcaligenaceae</taxon>
        <taxon>Pollutimonas</taxon>
    </lineage>
</organism>
<sequence length="81" mass="8851">MGLPMILRLLEDGRQMIVHDKAVTAFTALDGYGALIVESPQHVADFASIVFTSLPDAQALKEAVLGVNGVVQVIRYRRNNE</sequence>
<feature type="domain" description="6-phosphogluconate dehydrogenase NADP-binding" evidence="1">
    <location>
        <begin position="1"/>
        <end position="74"/>
    </location>
</feature>
<dbReference type="GO" id="GO:0050661">
    <property type="term" value="F:NADP binding"/>
    <property type="evidence" value="ECO:0007669"/>
    <property type="project" value="InterPro"/>
</dbReference>
<proteinExistence type="predicted"/>
<dbReference type="EMBL" id="PDNV01000016">
    <property type="protein sequence ID" value="PLC52145.1"/>
    <property type="molecule type" value="Genomic_DNA"/>
</dbReference>
<dbReference type="SUPFAM" id="SSF51735">
    <property type="entry name" value="NAD(P)-binding Rossmann-fold domains"/>
    <property type="match status" value="1"/>
</dbReference>
<dbReference type="InterPro" id="IPR006115">
    <property type="entry name" value="6PGDH_NADP-bd"/>
</dbReference>
<keyword evidence="3" id="KW-1185">Reference proteome</keyword>
<protein>
    <recommendedName>
        <fullName evidence="1">6-phosphogluconate dehydrogenase NADP-binding domain-containing protein</fullName>
    </recommendedName>
</protein>
<dbReference type="Gene3D" id="3.40.50.720">
    <property type="entry name" value="NAD(P)-binding Rossmann-like Domain"/>
    <property type="match status" value="1"/>
</dbReference>
<dbReference type="AlphaFoldDB" id="A0A2N4UAV3"/>
<dbReference type="InterPro" id="IPR036291">
    <property type="entry name" value="NAD(P)-bd_dom_sf"/>
</dbReference>